<comment type="caution">
    <text evidence="2">The sequence shown here is derived from an EMBL/GenBank/DDBJ whole genome shotgun (WGS) entry which is preliminary data.</text>
</comment>
<name>A0ABR8AIH7_9CYAN</name>
<dbReference type="EMBL" id="JACJQH010000046">
    <property type="protein sequence ID" value="MBD2198746.1"/>
    <property type="molecule type" value="Genomic_DNA"/>
</dbReference>
<keyword evidence="1" id="KW-0812">Transmembrane</keyword>
<dbReference type="Pfam" id="PF07690">
    <property type="entry name" value="MFS_1"/>
    <property type="match status" value="1"/>
</dbReference>
<feature type="transmembrane region" description="Helical" evidence="1">
    <location>
        <begin position="110"/>
        <end position="130"/>
    </location>
</feature>
<protein>
    <submittedName>
        <fullName evidence="2">MFS transporter</fullName>
    </submittedName>
</protein>
<dbReference type="Gene3D" id="1.20.1250.20">
    <property type="entry name" value="MFS general substrate transporter like domains"/>
    <property type="match status" value="1"/>
</dbReference>
<evidence type="ECO:0000313" key="2">
    <source>
        <dbReference type="EMBL" id="MBD2198746.1"/>
    </source>
</evidence>
<accession>A0ABR8AIH7</accession>
<keyword evidence="1" id="KW-0472">Membrane</keyword>
<organism evidence="2 3">
    <name type="scientific">Calothrix parietina FACHB-288</name>
    <dbReference type="NCBI Taxonomy" id="2692896"/>
    <lineage>
        <taxon>Bacteria</taxon>
        <taxon>Bacillati</taxon>
        <taxon>Cyanobacteriota</taxon>
        <taxon>Cyanophyceae</taxon>
        <taxon>Nostocales</taxon>
        <taxon>Calotrichaceae</taxon>
        <taxon>Calothrix</taxon>
    </lineage>
</organism>
<dbReference type="InterPro" id="IPR011701">
    <property type="entry name" value="MFS"/>
</dbReference>
<feature type="transmembrane region" description="Helical" evidence="1">
    <location>
        <begin position="255"/>
        <end position="274"/>
    </location>
</feature>
<dbReference type="InterPro" id="IPR036259">
    <property type="entry name" value="MFS_trans_sf"/>
</dbReference>
<evidence type="ECO:0000313" key="3">
    <source>
        <dbReference type="Proteomes" id="UP000658514"/>
    </source>
</evidence>
<dbReference type="Proteomes" id="UP000658514">
    <property type="component" value="Unassembled WGS sequence"/>
</dbReference>
<gene>
    <name evidence="2" type="ORF">H6G24_25230</name>
</gene>
<proteinExistence type="predicted"/>
<dbReference type="RefSeq" id="WP_190549644.1">
    <property type="nucleotide sequence ID" value="NZ_CAWPNO010000080.1"/>
</dbReference>
<dbReference type="PANTHER" id="PTHR23528">
    <property type="match status" value="1"/>
</dbReference>
<keyword evidence="3" id="KW-1185">Reference proteome</keyword>
<feature type="transmembrane region" description="Helical" evidence="1">
    <location>
        <begin position="49"/>
        <end position="71"/>
    </location>
</feature>
<feature type="transmembrane region" description="Helical" evidence="1">
    <location>
        <begin position="286"/>
        <end position="303"/>
    </location>
</feature>
<evidence type="ECO:0000256" key="1">
    <source>
        <dbReference type="SAM" id="Phobius"/>
    </source>
</evidence>
<feature type="transmembrane region" description="Helical" evidence="1">
    <location>
        <begin position="151"/>
        <end position="172"/>
    </location>
</feature>
<feature type="transmembrane region" description="Helical" evidence="1">
    <location>
        <begin position="178"/>
        <end position="199"/>
    </location>
</feature>
<dbReference type="PANTHER" id="PTHR23528:SF1">
    <property type="entry name" value="MAJOR FACILITATOR SUPERFAMILY (MFS) PROFILE DOMAIN-CONTAINING PROTEIN"/>
    <property type="match status" value="1"/>
</dbReference>
<reference evidence="2 3" key="1">
    <citation type="journal article" date="2020" name="ISME J.">
        <title>Comparative genomics reveals insights into cyanobacterial evolution and habitat adaptation.</title>
        <authorList>
            <person name="Chen M.Y."/>
            <person name="Teng W.K."/>
            <person name="Zhao L."/>
            <person name="Hu C.X."/>
            <person name="Zhou Y.K."/>
            <person name="Han B.P."/>
            <person name="Song L.R."/>
            <person name="Shu W.S."/>
        </authorList>
    </citation>
    <scope>NUCLEOTIDE SEQUENCE [LARGE SCALE GENOMIC DNA]</scope>
    <source>
        <strain evidence="2 3">FACHB-288</strain>
    </source>
</reference>
<feature type="transmembrane region" description="Helical" evidence="1">
    <location>
        <begin position="12"/>
        <end position="33"/>
    </location>
</feature>
<feature type="transmembrane region" description="Helical" evidence="1">
    <location>
        <begin position="83"/>
        <end position="104"/>
    </location>
</feature>
<feature type="transmembrane region" description="Helical" evidence="1">
    <location>
        <begin position="220"/>
        <end position="243"/>
    </location>
</feature>
<keyword evidence="1" id="KW-1133">Transmembrane helix</keyword>
<feature type="transmembrane region" description="Helical" evidence="1">
    <location>
        <begin position="368"/>
        <end position="391"/>
    </location>
</feature>
<feature type="transmembrane region" description="Helical" evidence="1">
    <location>
        <begin position="309"/>
        <end position="329"/>
    </location>
</feature>
<dbReference type="SUPFAM" id="SSF103473">
    <property type="entry name" value="MFS general substrate transporter"/>
    <property type="match status" value="1"/>
</dbReference>
<feature type="transmembrane region" description="Helical" evidence="1">
    <location>
        <begin position="341"/>
        <end position="362"/>
    </location>
</feature>
<sequence>MVKTFDARTEILWQQVWGLAALLAAIIFSWIVYSFYQPKILHRLEFGELVGWLAIIQGLLAIVTEPIIGKFSDRLQQLIGNRLPMISVGVTLAGLILAIISLLVEQNLHGIIRWLVPVLMTAWLLAMIIFRSPAIALLIQFAPMSELPQANAVLVFVFGFVASLEPILRILLNNLGASITFLLAAIALMMAAYILRSLIPTHTWKPDSANEEIPSKTHNLLLILLFVVGLGTGLEINLLMSVFPQELQRQFPAVRLEFITSSILIVSAMAAVIFGEWTAQIGANKALLLGLGSLTGLMGLALLNDIDTFIVGYIFAFGISVSLILVSMIPFCLGKLPPHQAGLATGLFFGGAAGATALVSLFVKQGLIGALGAFLLSELAFFVVAGSVVIMKKIQIS</sequence>